<evidence type="ECO:0000313" key="2">
    <source>
        <dbReference type="EMBL" id="KAF1831483.1"/>
    </source>
</evidence>
<evidence type="ECO:0000256" key="1">
    <source>
        <dbReference type="SAM" id="Phobius"/>
    </source>
</evidence>
<keyword evidence="1" id="KW-1133">Transmembrane helix</keyword>
<dbReference type="EMBL" id="ML975362">
    <property type="protein sequence ID" value="KAF1831483.1"/>
    <property type="molecule type" value="Genomic_DNA"/>
</dbReference>
<protein>
    <submittedName>
        <fullName evidence="2">Uncharacterized protein</fullName>
    </submittedName>
</protein>
<feature type="transmembrane region" description="Helical" evidence="1">
    <location>
        <begin position="206"/>
        <end position="225"/>
    </location>
</feature>
<name>A0A6A5KDK1_9PLEO</name>
<dbReference type="AlphaFoldDB" id="A0A6A5KDK1"/>
<feature type="transmembrane region" description="Helical" evidence="1">
    <location>
        <begin position="172"/>
        <end position="191"/>
    </location>
</feature>
<feature type="transmembrane region" description="Helical" evidence="1">
    <location>
        <begin position="265"/>
        <end position="286"/>
    </location>
</feature>
<reference evidence="2" key="1">
    <citation type="submission" date="2020-01" db="EMBL/GenBank/DDBJ databases">
        <authorList>
            <consortium name="DOE Joint Genome Institute"/>
            <person name="Haridas S."/>
            <person name="Albert R."/>
            <person name="Binder M."/>
            <person name="Bloem J."/>
            <person name="Labutti K."/>
            <person name="Salamov A."/>
            <person name="Andreopoulos B."/>
            <person name="Baker S.E."/>
            <person name="Barry K."/>
            <person name="Bills G."/>
            <person name="Bluhm B.H."/>
            <person name="Cannon C."/>
            <person name="Castanera R."/>
            <person name="Culley D.E."/>
            <person name="Daum C."/>
            <person name="Ezra D."/>
            <person name="Gonzalez J.B."/>
            <person name="Henrissat B."/>
            <person name="Kuo A."/>
            <person name="Liang C."/>
            <person name="Lipzen A."/>
            <person name="Lutzoni F."/>
            <person name="Magnuson J."/>
            <person name="Mondo S."/>
            <person name="Nolan M."/>
            <person name="Ohm R."/>
            <person name="Pangilinan J."/>
            <person name="Park H.-J."/>
            <person name="Ramirez L."/>
            <person name="Alfaro M."/>
            <person name="Sun H."/>
            <person name="Tritt A."/>
            <person name="Yoshinaga Y."/>
            <person name="Zwiers L.-H."/>
            <person name="Turgeon B.G."/>
            <person name="Goodwin S.B."/>
            <person name="Spatafora J.W."/>
            <person name="Crous P.W."/>
            <person name="Grigoriev I.V."/>
        </authorList>
    </citation>
    <scope>NUCLEOTIDE SEQUENCE</scope>
    <source>
        <strain evidence="2">P77</strain>
    </source>
</reference>
<proteinExistence type="predicted"/>
<dbReference type="Proteomes" id="UP000800040">
    <property type="component" value="Unassembled WGS sequence"/>
</dbReference>
<organism evidence="2 3">
    <name type="scientific">Decorospora gaudefroyi</name>
    <dbReference type="NCBI Taxonomy" id="184978"/>
    <lineage>
        <taxon>Eukaryota</taxon>
        <taxon>Fungi</taxon>
        <taxon>Dikarya</taxon>
        <taxon>Ascomycota</taxon>
        <taxon>Pezizomycotina</taxon>
        <taxon>Dothideomycetes</taxon>
        <taxon>Pleosporomycetidae</taxon>
        <taxon>Pleosporales</taxon>
        <taxon>Pleosporineae</taxon>
        <taxon>Pleosporaceae</taxon>
        <taxon>Decorospora</taxon>
    </lineage>
</organism>
<dbReference type="OrthoDB" id="3799653at2759"/>
<feature type="transmembrane region" description="Helical" evidence="1">
    <location>
        <begin position="237"/>
        <end position="259"/>
    </location>
</feature>
<sequence>MNTKPNSFYDLFLLERKKIFELSKAVSMGQHWEVNGQYYSRCSDNSDGVQIWMFDWFSSDVDHNMEQLVNVLKTLKSLRACIGLAAEASHLTSEELSALKLKLSAFDHESRYADATRLVRYALEYEPHLVNTKWDTWWDIGNDDLHKPTSTPKSLKQPATALGTTDKMRSTLTFIVPAISLLSTIPAAVAWKHDDATLDSSRDSNFWQAISASTMQLLGLITFIWPTLYNDRLSQFTWIWIWVLAAISALCAIFSVPLYLLCPTIWSFVVSFIGVVVQAVVQLQVVNAL</sequence>
<evidence type="ECO:0000313" key="3">
    <source>
        <dbReference type="Proteomes" id="UP000800040"/>
    </source>
</evidence>
<keyword evidence="3" id="KW-1185">Reference proteome</keyword>
<accession>A0A6A5KDK1</accession>
<gene>
    <name evidence="2" type="ORF">BDW02DRAFT_571940</name>
</gene>
<keyword evidence="1" id="KW-0812">Transmembrane</keyword>
<keyword evidence="1" id="KW-0472">Membrane</keyword>